<dbReference type="EMBL" id="GBRH01258368">
    <property type="protein sequence ID" value="JAD39527.1"/>
    <property type="molecule type" value="Transcribed_RNA"/>
</dbReference>
<name>A0A0A8ZXK9_ARUDO</name>
<evidence type="ECO:0000313" key="1">
    <source>
        <dbReference type="EMBL" id="JAD39527.1"/>
    </source>
</evidence>
<sequence length="14" mass="1605">MTTTWEGPLNSRVL</sequence>
<protein>
    <submittedName>
        <fullName evidence="1">Uncharacterized protein</fullName>
    </submittedName>
</protein>
<organism evidence="1">
    <name type="scientific">Arundo donax</name>
    <name type="common">Giant reed</name>
    <name type="synonym">Donax arundinaceus</name>
    <dbReference type="NCBI Taxonomy" id="35708"/>
    <lineage>
        <taxon>Eukaryota</taxon>
        <taxon>Viridiplantae</taxon>
        <taxon>Streptophyta</taxon>
        <taxon>Embryophyta</taxon>
        <taxon>Tracheophyta</taxon>
        <taxon>Spermatophyta</taxon>
        <taxon>Magnoliopsida</taxon>
        <taxon>Liliopsida</taxon>
        <taxon>Poales</taxon>
        <taxon>Poaceae</taxon>
        <taxon>PACMAD clade</taxon>
        <taxon>Arundinoideae</taxon>
        <taxon>Arundineae</taxon>
        <taxon>Arundo</taxon>
    </lineage>
</organism>
<accession>A0A0A8ZXK9</accession>
<reference evidence="1" key="2">
    <citation type="journal article" date="2015" name="Data Brief">
        <title>Shoot transcriptome of the giant reed, Arundo donax.</title>
        <authorList>
            <person name="Barrero R.A."/>
            <person name="Guerrero F.D."/>
            <person name="Moolhuijzen P."/>
            <person name="Goolsby J.A."/>
            <person name="Tidwell J."/>
            <person name="Bellgard S.E."/>
            <person name="Bellgard M.I."/>
        </authorList>
    </citation>
    <scope>NUCLEOTIDE SEQUENCE</scope>
    <source>
        <tissue evidence="1">Shoot tissue taken approximately 20 cm above the soil surface</tissue>
    </source>
</reference>
<proteinExistence type="predicted"/>
<reference evidence="1" key="1">
    <citation type="submission" date="2014-09" db="EMBL/GenBank/DDBJ databases">
        <authorList>
            <person name="Magalhaes I.L.F."/>
            <person name="Oliveira U."/>
            <person name="Santos F.R."/>
            <person name="Vidigal T.H.D.A."/>
            <person name="Brescovit A.D."/>
            <person name="Santos A.J."/>
        </authorList>
    </citation>
    <scope>NUCLEOTIDE SEQUENCE</scope>
    <source>
        <tissue evidence="1">Shoot tissue taken approximately 20 cm above the soil surface</tissue>
    </source>
</reference>